<dbReference type="Proteomes" id="UP000784294">
    <property type="component" value="Unassembled WGS sequence"/>
</dbReference>
<sequence length="160" mass="17054">MLREACKRRLPVDANLLARHNDASNAQTDAGLGCLAGGRVGGLSRIADACRQTSEPSRKSEFGKKAHNLTVSSGQPNLPKGSVFLPFCASFHALKTPVSETGLELLMECVKPTYATVSCGCSFTLAFAFSSCAYCISARKHVASNSRHVDSPFRFGCLVP</sequence>
<name>A0A3S5B013_9PLAT</name>
<keyword evidence="2" id="KW-1185">Reference proteome</keyword>
<evidence type="ECO:0000313" key="2">
    <source>
        <dbReference type="Proteomes" id="UP000784294"/>
    </source>
</evidence>
<protein>
    <submittedName>
        <fullName evidence="1">Uncharacterized protein</fullName>
    </submittedName>
</protein>
<gene>
    <name evidence="1" type="ORF">PXEA_LOCUS30009</name>
</gene>
<reference evidence="1" key="1">
    <citation type="submission" date="2018-11" db="EMBL/GenBank/DDBJ databases">
        <authorList>
            <consortium name="Pathogen Informatics"/>
        </authorList>
    </citation>
    <scope>NUCLEOTIDE SEQUENCE</scope>
</reference>
<accession>A0A3S5B013</accession>
<dbReference type="EMBL" id="CAAALY010252610">
    <property type="protein sequence ID" value="VEL36569.1"/>
    <property type="molecule type" value="Genomic_DNA"/>
</dbReference>
<organism evidence="1 2">
    <name type="scientific">Protopolystoma xenopodis</name>
    <dbReference type="NCBI Taxonomy" id="117903"/>
    <lineage>
        <taxon>Eukaryota</taxon>
        <taxon>Metazoa</taxon>
        <taxon>Spiralia</taxon>
        <taxon>Lophotrochozoa</taxon>
        <taxon>Platyhelminthes</taxon>
        <taxon>Monogenea</taxon>
        <taxon>Polyopisthocotylea</taxon>
        <taxon>Polystomatidea</taxon>
        <taxon>Polystomatidae</taxon>
        <taxon>Protopolystoma</taxon>
    </lineage>
</organism>
<evidence type="ECO:0000313" key="1">
    <source>
        <dbReference type="EMBL" id="VEL36569.1"/>
    </source>
</evidence>
<proteinExistence type="predicted"/>
<dbReference type="AlphaFoldDB" id="A0A3S5B013"/>
<comment type="caution">
    <text evidence="1">The sequence shown here is derived from an EMBL/GenBank/DDBJ whole genome shotgun (WGS) entry which is preliminary data.</text>
</comment>